<reference evidence="1" key="2">
    <citation type="submission" date="2025-09" db="UniProtKB">
        <authorList>
            <consortium name="Ensembl"/>
        </authorList>
    </citation>
    <scope>IDENTIFICATION</scope>
</reference>
<evidence type="ECO:0000313" key="2">
    <source>
        <dbReference type="Proteomes" id="UP000472260"/>
    </source>
</evidence>
<keyword evidence="2" id="KW-1185">Reference proteome</keyword>
<reference evidence="1" key="1">
    <citation type="submission" date="2025-08" db="UniProtKB">
        <authorList>
            <consortium name="Ensembl"/>
        </authorList>
    </citation>
    <scope>IDENTIFICATION</scope>
</reference>
<sequence length="170" mass="19499">LRLKYVEKLFCDSPVKQKFNLSKSEKDALDKLCRDKDIVVKPADKGGGLVILPRTLYNSEVFRQLQNNSYYKVLTSDPTIQFQREIEHFLKMAHLEGLISEKELQYLFNRSPTKPVFYILPKVHKDLKNPHGRPIVAGINSLTEPLSNFVDFILRPLVTSLPTERDVTGG</sequence>
<dbReference type="PANTHER" id="PTHR21301:SF12">
    <property type="match status" value="1"/>
</dbReference>
<proteinExistence type="predicted"/>
<evidence type="ECO:0000313" key="1">
    <source>
        <dbReference type="Ensembl" id="ENSSANP00000023916.1"/>
    </source>
</evidence>
<organism evidence="1 2">
    <name type="scientific">Sinocyclocheilus anshuiensis</name>
    <dbReference type="NCBI Taxonomy" id="1608454"/>
    <lineage>
        <taxon>Eukaryota</taxon>
        <taxon>Metazoa</taxon>
        <taxon>Chordata</taxon>
        <taxon>Craniata</taxon>
        <taxon>Vertebrata</taxon>
        <taxon>Euteleostomi</taxon>
        <taxon>Actinopterygii</taxon>
        <taxon>Neopterygii</taxon>
        <taxon>Teleostei</taxon>
        <taxon>Ostariophysi</taxon>
        <taxon>Cypriniformes</taxon>
        <taxon>Cyprinidae</taxon>
        <taxon>Cyprininae</taxon>
        <taxon>Sinocyclocheilus</taxon>
    </lineage>
</organism>
<protein>
    <submittedName>
        <fullName evidence="1">Uncharacterized protein</fullName>
    </submittedName>
</protein>
<dbReference type="Ensembl" id="ENSSANT00000025485.1">
    <property type="protein sequence ID" value="ENSSANP00000023916.1"/>
    <property type="gene ID" value="ENSSANG00000012318.1"/>
</dbReference>
<accession>A0A671M011</accession>
<name>A0A671M011_9TELE</name>
<dbReference type="PANTHER" id="PTHR21301">
    <property type="entry name" value="REVERSE TRANSCRIPTASE"/>
    <property type="match status" value="1"/>
</dbReference>
<dbReference type="AlphaFoldDB" id="A0A671M011"/>
<dbReference type="Proteomes" id="UP000472260">
    <property type="component" value="Unassembled WGS sequence"/>
</dbReference>